<keyword evidence="8" id="KW-1185">Reference proteome</keyword>
<evidence type="ECO:0000256" key="1">
    <source>
        <dbReference type="ARBA" id="ARBA00010641"/>
    </source>
</evidence>
<evidence type="ECO:0000256" key="2">
    <source>
        <dbReference type="ARBA" id="ARBA00023015"/>
    </source>
</evidence>
<dbReference type="Pfam" id="PF04542">
    <property type="entry name" value="Sigma70_r2"/>
    <property type="match status" value="1"/>
</dbReference>
<keyword evidence="3" id="KW-0731">Sigma factor</keyword>
<dbReference type="InterPro" id="IPR013249">
    <property type="entry name" value="RNA_pol_sigma70_r4_t2"/>
</dbReference>
<feature type="domain" description="RNA polymerase sigma-70 region 2" evidence="5">
    <location>
        <begin position="24"/>
        <end position="91"/>
    </location>
</feature>
<dbReference type="Gene3D" id="1.10.1740.10">
    <property type="match status" value="1"/>
</dbReference>
<gene>
    <name evidence="7" type="ORF">SAMN05661044_05518</name>
</gene>
<feature type="domain" description="RNA polymerase sigma factor 70 region 4 type 2" evidence="6">
    <location>
        <begin position="119"/>
        <end position="168"/>
    </location>
</feature>
<dbReference type="PANTHER" id="PTHR43133">
    <property type="entry name" value="RNA POLYMERASE ECF-TYPE SIGMA FACTO"/>
    <property type="match status" value="1"/>
</dbReference>
<dbReference type="GO" id="GO:0003677">
    <property type="term" value="F:DNA binding"/>
    <property type="evidence" value="ECO:0007669"/>
    <property type="project" value="InterPro"/>
</dbReference>
<dbReference type="InterPro" id="IPR007627">
    <property type="entry name" value="RNA_pol_sigma70_r2"/>
</dbReference>
<name>A0A1H7ZEM8_OLID1</name>
<dbReference type="Proteomes" id="UP000199421">
    <property type="component" value="Unassembled WGS sequence"/>
</dbReference>
<dbReference type="InterPro" id="IPR014284">
    <property type="entry name" value="RNA_pol_sigma-70_dom"/>
</dbReference>
<accession>A0A1H7ZEM8</accession>
<dbReference type="InterPro" id="IPR039425">
    <property type="entry name" value="RNA_pol_sigma-70-like"/>
</dbReference>
<dbReference type="PANTHER" id="PTHR43133:SF46">
    <property type="entry name" value="RNA POLYMERASE SIGMA-70 FACTOR ECF SUBFAMILY"/>
    <property type="match status" value="1"/>
</dbReference>
<evidence type="ECO:0000256" key="3">
    <source>
        <dbReference type="ARBA" id="ARBA00023082"/>
    </source>
</evidence>
<reference evidence="8" key="1">
    <citation type="submission" date="2016-10" db="EMBL/GenBank/DDBJ databases">
        <authorList>
            <person name="Varghese N."/>
            <person name="Submissions S."/>
        </authorList>
    </citation>
    <scope>NUCLEOTIDE SEQUENCE [LARGE SCALE GENOMIC DNA]</scope>
    <source>
        <strain evidence="8">DSM 18733</strain>
    </source>
</reference>
<dbReference type="AlphaFoldDB" id="A0A1H7ZEM8"/>
<evidence type="ECO:0000256" key="4">
    <source>
        <dbReference type="ARBA" id="ARBA00023163"/>
    </source>
</evidence>
<dbReference type="InterPro" id="IPR036388">
    <property type="entry name" value="WH-like_DNA-bd_sf"/>
</dbReference>
<protein>
    <submittedName>
        <fullName evidence="7">RNA polymerase sigma-70 factor, ECF subfamily</fullName>
    </submittedName>
</protein>
<evidence type="ECO:0000313" key="8">
    <source>
        <dbReference type="Proteomes" id="UP000199421"/>
    </source>
</evidence>
<dbReference type="NCBIfam" id="TIGR02937">
    <property type="entry name" value="sigma70-ECF"/>
    <property type="match status" value="1"/>
</dbReference>
<dbReference type="SUPFAM" id="SSF88946">
    <property type="entry name" value="Sigma2 domain of RNA polymerase sigma factors"/>
    <property type="match status" value="1"/>
</dbReference>
<comment type="similarity">
    <text evidence="1">Belongs to the sigma-70 factor family. ECF subfamily.</text>
</comment>
<dbReference type="GO" id="GO:0006352">
    <property type="term" value="P:DNA-templated transcription initiation"/>
    <property type="evidence" value="ECO:0007669"/>
    <property type="project" value="InterPro"/>
</dbReference>
<dbReference type="GO" id="GO:0016987">
    <property type="term" value="F:sigma factor activity"/>
    <property type="evidence" value="ECO:0007669"/>
    <property type="project" value="UniProtKB-KW"/>
</dbReference>
<dbReference type="RefSeq" id="WP_093332877.1">
    <property type="nucleotide sequence ID" value="NZ_FOAF01000016.1"/>
</dbReference>
<dbReference type="Gene3D" id="1.10.10.10">
    <property type="entry name" value="Winged helix-like DNA-binding domain superfamily/Winged helix DNA-binding domain"/>
    <property type="match status" value="1"/>
</dbReference>
<dbReference type="Pfam" id="PF08281">
    <property type="entry name" value="Sigma70_r4_2"/>
    <property type="match status" value="1"/>
</dbReference>
<keyword evidence="2" id="KW-0805">Transcription regulation</keyword>
<dbReference type="SUPFAM" id="SSF88659">
    <property type="entry name" value="Sigma3 and sigma4 domains of RNA polymerase sigma factors"/>
    <property type="match status" value="1"/>
</dbReference>
<keyword evidence="4" id="KW-0804">Transcription</keyword>
<proteinExistence type="inferred from homology"/>
<dbReference type="InterPro" id="IPR013325">
    <property type="entry name" value="RNA_pol_sigma_r2"/>
</dbReference>
<organism evidence="7 8">
    <name type="scientific">Olivibacter domesticus</name>
    <name type="common">Pseudosphingobacterium domesticum</name>
    <dbReference type="NCBI Taxonomy" id="407022"/>
    <lineage>
        <taxon>Bacteria</taxon>
        <taxon>Pseudomonadati</taxon>
        <taxon>Bacteroidota</taxon>
        <taxon>Sphingobacteriia</taxon>
        <taxon>Sphingobacteriales</taxon>
        <taxon>Sphingobacteriaceae</taxon>
        <taxon>Olivibacter</taxon>
    </lineage>
</organism>
<dbReference type="CDD" id="cd06171">
    <property type="entry name" value="Sigma70_r4"/>
    <property type="match status" value="1"/>
</dbReference>
<evidence type="ECO:0000313" key="7">
    <source>
        <dbReference type="EMBL" id="SEM56735.1"/>
    </source>
</evidence>
<dbReference type="STRING" id="407022.SAMN05661044_05518"/>
<evidence type="ECO:0000259" key="6">
    <source>
        <dbReference type="Pfam" id="PF08281"/>
    </source>
</evidence>
<sequence>MNLKNEGHLLGAVASGDEGAFRQLFDAYHNKLALFIYRLTKDRLLTDELVQDVFVKIWNRKEHLLKITNFDSYLFAMAKNLALNALRDLARRSEKHRLWEVEYDEADLSEQQKEFFSLVNEAIDHLPTQQREVYLLSKYEKYKHEQIAQKMDLSQQTVKKYVQRATQHILAHLRNKFDVFFTLIISVLISFL</sequence>
<dbReference type="OrthoDB" id="759001at2"/>
<dbReference type="InterPro" id="IPR013324">
    <property type="entry name" value="RNA_pol_sigma_r3/r4-like"/>
</dbReference>
<evidence type="ECO:0000259" key="5">
    <source>
        <dbReference type="Pfam" id="PF04542"/>
    </source>
</evidence>
<dbReference type="EMBL" id="FOAF01000016">
    <property type="protein sequence ID" value="SEM56735.1"/>
    <property type="molecule type" value="Genomic_DNA"/>
</dbReference>